<feature type="chain" id="PRO_5035878467" evidence="1">
    <location>
        <begin position="24"/>
        <end position="78"/>
    </location>
</feature>
<evidence type="ECO:0000313" key="2">
    <source>
        <dbReference type="EMBL" id="CAF3801503.1"/>
    </source>
</evidence>
<gene>
    <name evidence="2" type="ORF">BYL167_LOCUS3020</name>
</gene>
<name>A0A8S2JAP7_9BILA</name>
<protein>
    <submittedName>
        <fullName evidence="2">Uncharacterized protein</fullName>
    </submittedName>
</protein>
<accession>A0A8S2JAP7</accession>
<organism evidence="2 3">
    <name type="scientific">Rotaria magnacalcarata</name>
    <dbReference type="NCBI Taxonomy" id="392030"/>
    <lineage>
        <taxon>Eukaryota</taxon>
        <taxon>Metazoa</taxon>
        <taxon>Spiralia</taxon>
        <taxon>Gnathifera</taxon>
        <taxon>Rotifera</taxon>
        <taxon>Eurotatoria</taxon>
        <taxon>Bdelloidea</taxon>
        <taxon>Philodinida</taxon>
        <taxon>Philodinidae</taxon>
        <taxon>Rotaria</taxon>
    </lineage>
</organism>
<proteinExistence type="predicted"/>
<reference evidence="2" key="1">
    <citation type="submission" date="2021-02" db="EMBL/GenBank/DDBJ databases">
        <authorList>
            <person name="Nowell W R."/>
        </authorList>
    </citation>
    <scope>NUCLEOTIDE SEQUENCE</scope>
</reference>
<keyword evidence="1" id="KW-0732">Signal</keyword>
<dbReference type="AlphaFoldDB" id="A0A8S2JAP7"/>
<dbReference type="Proteomes" id="UP000681967">
    <property type="component" value="Unassembled WGS sequence"/>
</dbReference>
<comment type="caution">
    <text evidence="2">The sequence shown here is derived from an EMBL/GenBank/DDBJ whole genome shotgun (WGS) entry which is preliminary data.</text>
</comment>
<dbReference type="EMBL" id="CAJOBH010000561">
    <property type="protein sequence ID" value="CAF3801503.1"/>
    <property type="molecule type" value="Genomic_DNA"/>
</dbReference>
<evidence type="ECO:0000256" key="1">
    <source>
        <dbReference type="SAM" id="SignalP"/>
    </source>
</evidence>
<feature type="signal peptide" evidence="1">
    <location>
        <begin position="1"/>
        <end position="23"/>
    </location>
</feature>
<evidence type="ECO:0000313" key="3">
    <source>
        <dbReference type="Proteomes" id="UP000681967"/>
    </source>
</evidence>
<sequence length="78" mass="8757">MASKLFVLLFTIISCHQLRTIRAESVVKINAENEATSIDDKKAINDFQDRCSSRKCREDETCVLNQDGDVECACIAEC</sequence>
<dbReference type="PROSITE" id="PS51257">
    <property type="entry name" value="PROKAR_LIPOPROTEIN"/>
    <property type="match status" value="1"/>
</dbReference>
<feature type="non-terminal residue" evidence="2">
    <location>
        <position position="1"/>
    </location>
</feature>